<protein>
    <submittedName>
        <fullName evidence="8">Type IV secretory system conjugative DNA transfer family protein</fullName>
    </submittedName>
</protein>
<dbReference type="AlphaFoldDB" id="A0A975QL70"/>
<dbReference type="Pfam" id="PF12696">
    <property type="entry name" value="TraG-D_C"/>
    <property type="match status" value="1"/>
</dbReference>
<organism evidence="8 9">
    <name type="scientific">Nocardiopsis eucommiae</name>
    <dbReference type="NCBI Taxonomy" id="2831970"/>
    <lineage>
        <taxon>Bacteria</taxon>
        <taxon>Bacillati</taxon>
        <taxon>Actinomycetota</taxon>
        <taxon>Actinomycetes</taxon>
        <taxon>Streptosporangiales</taxon>
        <taxon>Nocardiopsidaceae</taxon>
        <taxon>Nocardiopsis</taxon>
    </lineage>
</organism>
<keyword evidence="8" id="KW-0614">Plasmid</keyword>
<dbReference type="SUPFAM" id="SSF52540">
    <property type="entry name" value="P-loop containing nucleoside triphosphate hydrolases"/>
    <property type="match status" value="1"/>
</dbReference>
<evidence type="ECO:0000256" key="6">
    <source>
        <dbReference type="SAM" id="Phobius"/>
    </source>
</evidence>
<feature type="transmembrane region" description="Helical" evidence="6">
    <location>
        <begin position="20"/>
        <end position="43"/>
    </location>
</feature>
<dbReference type="PANTHER" id="PTHR37937:SF1">
    <property type="entry name" value="CONJUGATIVE TRANSFER: DNA TRANSPORT"/>
    <property type="match status" value="1"/>
</dbReference>
<gene>
    <name evidence="8" type="ORF">KGD82_27790</name>
</gene>
<sequence length="601" mass="64370">MSRTLGPDRGPLQNAQAPWLILGGLWGLVVIFASVWAAAWVAARLTGGEVSSFGGAWVGALVRGETEQTWPGTPTPVVIAVAVVVLLVVTVVASLIARVALKRRSSPDDPVAAINRDSNIVAEAGPEATRERAIGLRAPLKNKTKKEQKKLPGEEIGLALGDIKLPGDRTGPTLYASWEDTIVAIMAPRAGKTTSLAIPHILSSSFSPVLVTSNKPDVWQATVEIREKDTGQQSWLFDPQGITHTEQLWWWNPLQGITSVEDAFRLAGHFVLTVDDGQNKDMWGPAAADLLCAFILAAAGAGEDMNTVATWLDDELLPTPVEILREMGQHPMASSLKGAQDGAPETRAGIYQTARTAAKCLRDPQIMKWVTPPETALPSFDADSFVVSQETLYLMSKAGAGAAAPLVAALTDRVLRAGENAAEQQGGRLDNPLIAVLDEAANICKIADLPDLYSHFGSRGIIPVTILQSRKQGVGVWGENKFDALWGAATRKIIGAGIDDPTLARDLSTMVGQHDVTVSSVSYAERTSESVSLRRQEILSPDAIRAMPRGSALMMATGMKPALIKLKPWYTSARAKEIGEAFKRAEKDTATRAARKREGAL</sequence>
<reference evidence="8" key="1">
    <citation type="submission" date="2021-05" db="EMBL/GenBank/DDBJ databases">
        <authorList>
            <person name="Kaiqin L."/>
            <person name="Jian G."/>
        </authorList>
    </citation>
    <scope>NUCLEOTIDE SEQUENCE</scope>
    <source>
        <strain evidence="8">HDS5</strain>
        <plasmid evidence="8">unnamed2</plasmid>
    </source>
</reference>
<keyword evidence="9" id="KW-1185">Reference proteome</keyword>
<geneLocation type="plasmid" evidence="8 9">
    <name>unnamed2</name>
</geneLocation>
<evidence type="ECO:0000256" key="2">
    <source>
        <dbReference type="ARBA" id="ARBA00022475"/>
    </source>
</evidence>
<dbReference type="CDD" id="cd01127">
    <property type="entry name" value="TrwB_TraG_TraD_VirD4"/>
    <property type="match status" value="1"/>
</dbReference>
<evidence type="ECO:0000256" key="3">
    <source>
        <dbReference type="ARBA" id="ARBA00022692"/>
    </source>
</evidence>
<keyword evidence="3 6" id="KW-0812">Transmembrane</keyword>
<name>A0A975QL70_9ACTN</name>
<evidence type="ECO:0000256" key="5">
    <source>
        <dbReference type="ARBA" id="ARBA00023136"/>
    </source>
</evidence>
<comment type="subcellular location">
    <subcellularLocation>
        <location evidence="1">Cell membrane</location>
        <topology evidence="1">Multi-pass membrane protein</topology>
    </subcellularLocation>
</comment>
<dbReference type="Proteomes" id="UP000682416">
    <property type="component" value="Plasmid unnamed2"/>
</dbReference>
<evidence type="ECO:0000313" key="8">
    <source>
        <dbReference type="EMBL" id="QVJ03486.1"/>
    </source>
</evidence>
<feature type="domain" description="TraD/TraG TraM recognition site" evidence="7">
    <location>
        <begin position="432"/>
        <end position="549"/>
    </location>
</feature>
<evidence type="ECO:0000256" key="4">
    <source>
        <dbReference type="ARBA" id="ARBA00022989"/>
    </source>
</evidence>
<evidence type="ECO:0000256" key="1">
    <source>
        <dbReference type="ARBA" id="ARBA00004651"/>
    </source>
</evidence>
<dbReference type="KEGG" id="nec:KGD82_27790"/>
<dbReference type="InterPro" id="IPR032689">
    <property type="entry name" value="TraG-D_C"/>
</dbReference>
<evidence type="ECO:0000313" key="9">
    <source>
        <dbReference type="Proteomes" id="UP000682416"/>
    </source>
</evidence>
<proteinExistence type="predicted"/>
<dbReference type="InterPro" id="IPR051539">
    <property type="entry name" value="T4SS-coupling_protein"/>
</dbReference>
<keyword evidence="2" id="KW-1003">Cell membrane</keyword>
<dbReference type="GO" id="GO:0005886">
    <property type="term" value="C:plasma membrane"/>
    <property type="evidence" value="ECO:0007669"/>
    <property type="project" value="UniProtKB-SubCell"/>
</dbReference>
<dbReference type="InterPro" id="IPR027417">
    <property type="entry name" value="P-loop_NTPase"/>
</dbReference>
<dbReference type="EMBL" id="CP074403">
    <property type="protein sequence ID" value="QVJ03486.1"/>
    <property type="molecule type" value="Genomic_DNA"/>
</dbReference>
<dbReference type="PANTHER" id="PTHR37937">
    <property type="entry name" value="CONJUGATIVE TRANSFER: DNA TRANSPORT"/>
    <property type="match status" value="1"/>
</dbReference>
<evidence type="ECO:0000259" key="7">
    <source>
        <dbReference type="Pfam" id="PF12696"/>
    </source>
</evidence>
<keyword evidence="5 6" id="KW-0472">Membrane</keyword>
<dbReference type="Gene3D" id="3.40.50.300">
    <property type="entry name" value="P-loop containing nucleotide triphosphate hydrolases"/>
    <property type="match status" value="1"/>
</dbReference>
<keyword evidence="4 6" id="KW-1133">Transmembrane helix</keyword>
<feature type="transmembrane region" description="Helical" evidence="6">
    <location>
        <begin position="77"/>
        <end position="97"/>
    </location>
</feature>
<accession>A0A975QL70</accession>